<dbReference type="InterPro" id="IPR003265">
    <property type="entry name" value="HhH-GPD_domain"/>
</dbReference>
<keyword evidence="9" id="KW-0378">Hydrolase</keyword>
<proteinExistence type="inferred from homology"/>
<dbReference type="GO" id="GO:0032357">
    <property type="term" value="F:oxidized purine DNA binding"/>
    <property type="evidence" value="ECO:0007669"/>
    <property type="project" value="TreeGrafter"/>
</dbReference>
<evidence type="ECO:0000256" key="13">
    <source>
        <dbReference type="ARBA" id="ARBA00023295"/>
    </source>
</evidence>
<keyword evidence="10" id="KW-0408">Iron</keyword>
<evidence type="ECO:0000256" key="8">
    <source>
        <dbReference type="ARBA" id="ARBA00022763"/>
    </source>
</evidence>
<accession>A0A8H7C3S5</accession>
<feature type="compositionally biased region" description="Basic residues" evidence="14">
    <location>
        <begin position="43"/>
        <end position="56"/>
    </location>
</feature>
<dbReference type="Pfam" id="PF00730">
    <property type="entry name" value="HhH-GPD"/>
    <property type="match status" value="1"/>
</dbReference>
<dbReference type="InterPro" id="IPR004036">
    <property type="entry name" value="Endonuclease-III-like_CS2"/>
</dbReference>
<name>A0A8H7C3S5_AGABI</name>
<evidence type="ECO:0000256" key="2">
    <source>
        <dbReference type="ARBA" id="ARBA00001966"/>
    </source>
</evidence>
<keyword evidence="11" id="KW-0411">Iron-sulfur</keyword>
<evidence type="ECO:0000313" key="17">
    <source>
        <dbReference type="Proteomes" id="UP000629468"/>
    </source>
</evidence>
<dbReference type="SUPFAM" id="SSF48150">
    <property type="entry name" value="DNA-glycosylase"/>
    <property type="match status" value="1"/>
</dbReference>
<dbReference type="CDD" id="cd00056">
    <property type="entry name" value="ENDO3c"/>
    <property type="match status" value="1"/>
</dbReference>
<evidence type="ECO:0000256" key="11">
    <source>
        <dbReference type="ARBA" id="ARBA00023014"/>
    </source>
</evidence>
<dbReference type="SMART" id="SM00478">
    <property type="entry name" value="ENDO3c"/>
    <property type="match status" value="1"/>
</dbReference>
<keyword evidence="7" id="KW-0479">Metal-binding</keyword>
<comment type="similarity">
    <text evidence="3">Belongs to the Nth/MutY family.</text>
</comment>
<dbReference type="FunFam" id="1.10.340.30:FF:000002">
    <property type="entry name" value="Adenine DNA glycosylase"/>
    <property type="match status" value="1"/>
</dbReference>
<dbReference type="Proteomes" id="UP000629468">
    <property type="component" value="Unassembled WGS sequence"/>
</dbReference>
<feature type="region of interest" description="Disordered" evidence="14">
    <location>
        <begin position="1"/>
        <end position="79"/>
    </location>
</feature>
<dbReference type="GO" id="GO:0035485">
    <property type="term" value="F:adenine/guanine mispair binding"/>
    <property type="evidence" value="ECO:0007669"/>
    <property type="project" value="TreeGrafter"/>
</dbReference>
<comment type="catalytic activity">
    <reaction evidence="1">
        <text>Hydrolyzes free adenine bases from 7,8-dihydro-8-oxoguanine:adenine mismatched double-stranded DNA, leaving an apurinic site.</text>
        <dbReference type="EC" id="3.2.2.31"/>
    </reaction>
</comment>
<dbReference type="Gene3D" id="1.10.340.30">
    <property type="entry name" value="Hypothetical protein, domain 2"/>
    <property type="match status" value="1"/>
</dbReference>
<dbReference type="Gene3D" id="1.10.1670.10">
    <property type="entry name" value="Helix-hairpin-Helix base-excision DNA repair enzymes (C-terminal)"/>
    <property type="match status" value="1"/>
</dbReference>
<feature type="compositionally biased region" description="Polar residues" evidence="14">
    <location>
        <begin position="64"/>
        <end position="76"/>
    </location>
</feature>
<dbReference type="InterPro" id="IPR011257">
    <property type="entry name" value="DNA_glycosylase"/>
</dbReference>
<keyword evidence="8" id="KW-0227">DNA damage</keyword>
<reference evidence="16 17" key="1">
    <citation type="journal article" name="Sci. Rep.">
        <title>Telomere-to-telomere assembled and centromere annotated genomes of the two main subspecies of the button mushroom Agaricus bisporus reveal especially polymorphic chromosome ends.</title>
        <authorList>
            <person name="Sonnenberg A.S.M."/>
            <person name="Sedaghat-Telgerd N."/>
            <person name="Lavrijssen B."/>
            <person name="Ohm R.A."/>
            <person name="Hendrickx P.M."/>
            <person name="Scholtmeijer K."/>
            <person name="Baars J.J.P."/>
            <person name="van Peer A."/>
        </authorList>
    </citation>
    <scope>NUCLEOTIDE SEQUENCE [LARGE SCALE GENOMIC DNA]</scope>
    <source>
        <strain evidence="16 17">H119_p4</strain>
    </source>
</reference>
<sequence length="543" mass="61487">MPSRRSYRTNSEAEWNSEDEVLSLSDSDVNNGESASKESNGFKRSRRNQPRVVKKRKTEDQRQESAQSNPGISKTTDSMHSDTRHYILAIGPLRTALLEWYATVHDSRSMPWRKPPEDYETIERRSQRAYEVWVSEVMLQQTQVITVIPYYNRWMERFPTLRELAKANVDEVNALWKGLGYYSRASRLLEGAKIAVRDYDGKLPDNAREMQAKIPGIGRYSAGAICSIAYGERVPVLDGNVHRLLSRFLALHSPPKAKATLDILWNAARIIVQEQDEEEDLPHPGDINQALIELGSTICKVRNPSCEVCPLRLRCLAYTLAPPSGNTPISDIEDACKVCEPMETEWTVTAFPMKIDRKKAREELDVINIVEWRRDITSDERLFLLIKRPMTGLLAGLLDFASSVDVSKDISEEKTKSTSLELLGKIFGQTFSEPLAPLHSEEGGCNKACEVKITKMVVWVLLTGDDKPPELSRHFTLIKPFGEIPKRKGQQNTGEGTMTASEHGVWVSFTEVKDATMGTGSMKVWNMAQTTWETTSKFFRNQK</sequence>
<dbReference type="SMART" id="SM00525">
    <property type="entry name" value="FES"/>
    <property type="match status" value="1"/>
</dbReference>
<dbReference type="PROSITE" id="PS01155">
    <property type="entry name" value="ENDONUCLEASE_III_2"/>
    <property type="match status" value="1"/>
</dbReference>
<keyword evidence="6" id="KW-0004">4Fe-4S</keyword>
<keyword evidence="12" id="KW-0234">DNA repair</keyword>
<dbReference type="GO" id="GO:0006298">
    <property type="term" value="P:mismatch repair"/>
    <property type="evidence" value="ECO:0007669"/>
    <property type="project" value="TreeGrafter"/>
</dbReference>
<evidence type="ECO:0000256" key="12">
    <source>
        <dbReference type="ARBA" id="ARBA00023204"/>
    </source>
</evidence>
<keyword evidence="13" id="KW-0326">Glycosidase</keyword>
<dbReference type="GO" id="GO:0000701">
    <property type="term" value="F:purine-specific mismatch base pair DNA N-glycosylase activity"/>
    <property type="evidence" value="ECO:0007669"/>
    <property type="project" value="UniProtKB-EC"/>
</dbReference>
<evidence type="ECO:0000256" key="4">
    <source>
        <dbReference type="ARBA" id="ARBA00012045"/>
    </source>
</evidence>
<feature type="domain" description="HhH-GPD" evidence="15">
    <location>
        <begin position="138"/>
        <end position="297"/>
    </location>
</feature>
<dbReference type="GO" id="GO:0006285">
    <property type="term" value="P:base-excision repair, AP site formation"/>
    <property type="evidence" value="ECO:0007669"/>
    <property type="project" value="UniProtKB-ARBA"/>
</dbReference>
<evidence type="ECO:0000256" key="10">
    <source>
        <dbReference type="ARBA" id="ARBA00023004"/>
    </source>
</evidence>
<evidence type="ECO:0000256" key="9">
    <source>
        <dbReference type="ARBA" id="ARBA00022801"/>
    </source>
</evidence>
<dbReference type="GO" id="GO:0046872">
    <property type="term" value="F:metal ion binding"/>
    <property type="evidence" value="ECO:0007669"/>
    <property type="project" value="UniProtKB-KW"/>
</dbReference>
<gene>
    <name evidence="16" type="ORF">Agabi119p4_9515</name>
</gene>
<dbReference type="GO" id="GO:0034039">
    <property type="term" value="F:8-oxo-7,8-dihydroguanine DNA N-glycosylase activity"/>
    <property type="evidence" value="ECO:0007669"/>
    <property type="project" value="TreeGrafter"/>
</dbReference>
<evidence type="ECO:0000256" key="14">
    <source>
        <dbReference type="SAM" id="MobiDB-lite"/>
    </source>
</evidence>
<protein>
    <recommendedName>
        <fullName evidence="5">Adenine DNA glycosylase</fullName>
        <ecNumber evidence="4">3.2.2.31</ecNumber>
    </recommendedName>
</protein>
<evidence type="ECO:0000256" key="7">
    <source>
        <dbReference type="ARBA" id="ARBA00022723"/>
    </source>
</evidence>
<dbReference type="PANTHER" id="PTHR42944">
    <property type="entry name" value="ADENINE DNA GLYCOSYLASE"/>
    <property type="match status" value="1"/>
</dbReference>
<evidence type="ECO:0000256" key="1">
    <source>
        <dbReference type="ARBA" id="ARBA00000843"/>
    </source>
</evidence>
<dbReference type="GO" id="GO:0051539">
    <property type="term" value="F:4 iron, 4 sulfur cluster binding"/>
    <property type="evidence" value="ECO:0007669"/>
    <property type="project" value="UniProtKB-KW"/>
</dbReference>
<dbReference type="PANTHER" id="PTHR42944:SF1">
    <property type="entry name" value="ADENINE DNA GLYCOSYLASE"/>
    <property type="match status" value="1"/>
</dbReference>
<evidence type="ECO:0000313" key="16">
    <source>
        <dbReference type="EMBL" id="KAF7761523.1"/>
    </source>
</evidence>
<dbReference type="GO" id="GO:0005634">
    <property type="term" value="C:nucleus"/>
    <property type="evidence" value="ECO:0007669"/>
    <property type="project" value="TreeGrafter"/>
</dbReference>
<dbReference type="EC" id="3.2.2.31" evidence="4"/>
<dbReference type="InterPro" id="IPR023170">
    <property type="entry name" value="HhH_base_excis_C"/>
</dbReference>
<dbReference type="Gene3D" id="3.90.79.10">
    <property type="entry name" value="Nucleoside Triphosphate Pyrophosphohydrolase"/>
    <property type="match status" value="1"/>
</dbReference>
<evidence type="ECO:0000256" key="3">
    <source>
        <dbReference type="ARBA" id="ARBA00008343"/>
    </source>
</evidence>
<evidence type="ECO:0000256" key="5">
    <source>
        <dbReference type="ARBA" id="ARBA00022023"/>
    </source>
</evidence>
<dbReference type="InterPro" id="IPR044298">
    <property type="entry name" value="MIG/MutY"/>
</dbReference>
<evidence type="ECO:0000259" key="15">
    <source>
        <dbReference type="SMART" id="SM00478"/>
    </source>
</evidence>
<evidence type="ECO:0000256" key="6">
    <source>
        <dbReference type="ARBA" id="ARBA00022485"/>
    </source>
</evidence>
<dbReference type="InterPro" id="IPR003651">
    <property type="entry name" value="Endonuclease3_FeS-loop_motif"/>
</dbReference>
<comment type="caution">
    <text evidence="16">The sequence shown here is derived from an EMBL/GenBank/DDBJ whole genome shotgun (WGS) entry which is preliminary data.</text>
</comment>
<comment type="cofactor">
    <cofactor evidence="2">
        <name>[4Fe-4S] cluster</name>
        <dbReference type="ChEBI" id="CHEBI:49883"/>
    </cofactor>
</comment>
<organism evidence="16 17">
    <name type="scientific">Agaricus bisporus var. burnettii</name>
    <dbReference type="NCBI Taxonomy" id="192524"/>
    <lineage>
        <taxon>Eukaryota</taxon>
        <taxon>Fungi</taxon>
        <taxon>Dikarya</taxon>
        <taxon>Basidiomycota</taxon>
        <taxon>Agaricomycotina</taxon>
        <taxon>Agaricomycetes</taxon>
        <taxon>Agaricomycetidae</taxon>
        <taxon>Agaricales</taxon>
        <taxon>Agaricineae</taxon>
        <taxon>Agaricaceae</taxon>
        <taxon>Agaricus</taxon>
    </lineage>
</organism>
<dbReference type="EMBL" id="JABXXO010000013">
    <property type="protein sequence ID" value="KAF7761523.1"/>
    <property type="molecule type" value="Genomic_DNA"/>
</dbReference>
<dbReference type="AlphaFoldDB" id="A0A8H7C3S5"/>